<gene>
    <name evidence="7 8" type="primary">mltG</name>
    <name evidence="8" type="ORF">ACFODW_08790</name>
</gene>
<protein>
    <recommendedName>
        <fullName evidence="7">Endolytic murein transglycosylase</fullName>
        <ecNumber evidence="7">4.2.2.29</ecNumber>
    </recommendedName>
    <alternativeName>
        <fullName evidence="7">Peptidoglycan lytic transglycosylase</fullName>
    </alternativeName>
    <alternativeName>
        <fullName evidence="7">Peptidoglycan polymerization terminase</fullName>
    </alternativeName>
</protein>
<keyword evidence="4 7" id="KW-0472">Membrane</keyword>
<keyword evidence="2 7" id="KW-0812">Transmembrane</keyword>
<evidence type="ECO:0000256" key="1">
    <source>
        <dbReference type="ARBA" id="ARBA00022475"/>
    </source>
</evidence>
<evidence type="ECO:0000313" key="8">
    <source>
        <dbReference type="EMBL" id="MFC2948436.1"/>
    </source>
</evidence>
<comment type="similarity">
    <text evidence="7">Belongs to the transglycosylase MltG family.</text>
</comment>
<dbReference type="Pfam" id="PF02618">
    <property type="entry name" value="YceG"/>
    <property type="match status" value="1"/>
</dbReference>
<feature type="site" description="Important for catalytic activity" evidence="7">
    <location>
        <position position="259"/>
    </location>
</feature>
<feature type="transmembrane region" description="Helical" evidence="7">
    <location>
        <begin position="27"/>
        <end position="50"/>
    </location>
</feature>
<dbReference type="EMBL" id="JBHRRZ010000015">
    <property type="protein sequence ID" value="MFC2948436.1"/>
    <property type="molecule type" value="Genomic_DNA"/>
</dbReference>
<keyword evidence="1 7" id="KW-1003">Cell membrane</keyword>
<proteinExistence type="inferred from homology"/>
<comment type="subcellular location">
    <subcellularLocation>
        <location evidence="7">Cell membrane</location>
        <topology evidence="7">Single-pass membrane protein</topology>
    </subcellularLocation>
</comment>
<evidence type="ECO:0000256" key="4">
    <source>
        <dbReference type="ARBA" id="ARBA00023136"/>
    </source>
</evidence>
<dbReference type="Proteomes" id="UP001595387">
    <property type="component" value="Unassembled WGS sequence"/>
</dbReference>
<keyword evidence="6 7" id="KW-0961">Cell wall biogenesis/degradation</keyword>
<dbReference type="PANTHER" id="PTHR30518">
    <property type="entry name" value="ENDOLYTIC MUREIN TRANSGLYCOSYLASE"/>
    <property type="match status" value="1"/>
</dbReference>
<reference evidence="9" key="1">
    <citation type="journal article" date="2019" name="Int. J. Syst. Evol. Microbiol.">
        <title>The Global Catalogue of Microorganisms (GCM) 10K type strain sequencing project: providing services to taxonomists for standard genome sequencing and annotation.</title>
        <authorList>
            <consortium name="The Broad Institute Genomics Platform"/>
            <consortium name="The Broad Institute Genome Sequencing Center for Infectious Disease"/>
            <person name="Wu L."/>
            <person name="Ma J."/>
        </authorList>
    </citation>
    <scope>NUCLEOTIDE SEQUENCE [LARGE SCALE GENOMIC DNA]</scope>
    <source>
        <strain evidence="9">KCTC 13193</strain>
    </source>
</reference>
<keyword evidence="9" id="KW-1185">Reference proteome</keyword>
<sequence length="372" mass="42876">MSRDKRKKKYMVNFKERTEEAKKVRKIVSIIVITIAVLLIVGAASLFFYVNSAMKPVDPDSEEEVTIEVPIGSSTSTIASILEENGLIRNALVFRMYVKFHNETDFQAGEYTFTPSMEMKEMVDSLKNGIVMAEPVHRITIPEGLSMDQIAEIYADSLHFTKEDFLEKVNDRAYLEELMEQYPNLLTEDILDEEIRTPLEGYLFASTYDFYKEEPEIETIVQKMLTETEKLITEYRAELDEQGWTVHESITFASLVEKEAGEVEQRNEIAGVFYNRMEEGMPLQTDPTVLYALGEHKERVLYEDLDIESPYNTYVVEALPIGPISNFAESSLEAVANPKQSDYLYFLHDADGNIHYAETYEEHLKNRNEHMD</sequence>
<accession>A0ABV7A5S8</accession>
<dbReference type="CDD" id="cd08010">
    <property type="entry name" value="MltG_like"/>
    <property type="match status" value="1"/>
</dbReference>
<dbReference type="PANTHER" id="PTHR30518:SF2">
    <property type="entry name" value="ENDOLYTIC MUREIN TRANSGLYCOSYLASE"/>
    <property type="match status" value="1"/>
</dbReference>
<dbReference type="InterPro" id="IPR003770">
    <property type="entry name" value="MLTG-like"/>
</dbReference>
<dbReference type="RefSeq" id="WP_390305420.1">
    <property type="nucleotide sequence ID" value="NZ_JBHRRZ010000015.1"/>
</dbReference>
<dbReference type="Gene3D" id="3.30.1490.480">
    <property type="entry name" value="Endolytic murein transglycosylase"/>
    <property type="match status" value="1"/>
</dbReference>
<dbReference type="HAMAP" id="MF_02065">
    <property type="entry name" value="MltG"/>
    <property type="match status" value="1"/>
</dbReference>
<comment type="caution">
    <text evidence="8">The sequence shown here is derived from an EMBL/GenBank/DDBJ whole genome shotgun (WGS) entry which is preliminary data.</text>
</comment>
<comment type="function">
    <text evidence="7">Functions as a peptidoglycan terminase that cleaves nascent peptidoglycan strands endolytically to terminate their elongation.</text>
</comment>
<keyword evidence="3 7" id="KW-1133">Transmembrane helix</keyword>
<name>A0ABV7A5S8_9BACI</name>
<keyword evidence="5 7" id="KW-0456">Lyase</keyword>
<evidence type="ECO:0000256" key="2">
    <source>
        <dbReference type="ARBA" id="ARBA00022692"/>
    </source>
</evidence>
<dbReference type="EC" id="4.2.2.29" evidence="7"/>
<organism evidence="8 9">
    <name type="scientific">Virgibacillus sediminis</name>
    <dbReference type="NCBI Taxonomy" id="202260"/>
    <lineage>
        <taxon>Bacteria</taxon>
        <taxon>Bacillati</taxon>
        <taxon>Bacillota</taxon>
        <taxon>Bacilli</taxon>
        <taxon>Bacillales</taxon>
        <taxon>Bacillaceae</taxon>
        <taxon>Virgibacillus</taxon>
    </lineage>
</organism>
<evidence type="ECO:0000256" key="5">
    <source>
        <dbReference type="ARBA" id="ARBA00023239"/>
    </source>
</evidence>
<evidence type="ECO:0000256" key="7">
    <source>
        <dbReference type="HAMAP-Rule" id="MF_02065"/>
    </source>
</evidence>
<evidence type="ECO:0000256" key="3">
    <source>
        <dbReference type="ARBA" id="ARBA00022989"/>
    </source>
</evidence>
<dbReference type="NCBIfam" id="TIGR00247">
    <property type="entry name" value="endolytic transglycosylase MltG"/>
    <property type="match status" value="1"/>
</dbReference>
<evidence type="ECO:0000256" key="6">
    <source>
        <dbReference type="ARBA" id="ARBA00023316"/>
    </source>
</evidence>
<evidence type="ECO:0000313" key="9">
    <source>
        <dbReference type="Proteomes" id="UP001595387"/>
    </source>
</evidence>
<comment type="catalytic activity">
    <reaction evidence="7">
        <text>a peptidoglycan chain = a peptidoglycan chain with N-acetyl-1,6-anhydromuramyl-[peptide] at the reducing end + a peptidoglycan chain with N-acetylglucosamine at the non-reducing end.</text>
        <dbReference type="EC" id="4.2.2.29"/>
    </reaction>
</comment>